<name>A0A010T142_PSEFL</name>
<keyword evidence="1" id="KW-0521">NADP</keyword>
<gene>
    <name evidence="2" type="ORF">HK44_016095</name>
</gene>
<dbReference type="PANTHER" id="PTHR44154:SF1">
    <property type="entry name" value="QUINONE OXIDOREDUCTASE"/>
    <property type="match status" value="1"/>
</dbReference>
<dbReference type="HOGENOM" id="CLU_2303545_0_0_6"/>
<evidence type="ECO:0000313" key="3">
    <source>
        <dbReference type="Proteomes" id="UP000022611"/>
    </source>
</evidence>
<dbReference type="eggNOG" id="COG0604">
    <property type="taxonomic scope" value="Bacteria"/>
</dbReference>
<dbReference type="PATRIC" id="fig|1042209.11.peg.365"/>
<protein>
    <submittedName>
        <fullName evidence="2">Uncharacterized protein</fullName>
    </submittedName>
</protein>
<dbReference type="Gene3D" id="3.90.180.10">
    <property type="entry name" value="Medium-chain alcohol dehydrogenases, catalytic domain"/>
    <property type="match status" value="1"/>
</dbReference>
<dbReference type="AlphaFoldDB" id="A0A010T142"/>
<dbReference type="PANTHER" id="PTHR44154">
    <property type="entry name" value="QUINONE OXIDOREDUCTASE"/>
    <property type="match status" value="1"/>
</dbReference>
<sequence>MKAIRVHEYGNPDVLRLEDLADPLAGEGEVLIDVEGAAVNPIDWKLLSGAMKAFIPLPLPYTPGTGDTGPAIDHRRLLANRYTRGASSRPSIPASCCVRR</sequence>
<dbReference type="SUPFAM" id="SSF50129">
    <property type="entry name" value="GroES-like"/>
    <property type="match status" value="1"/>
</dbReference>
<evidence type="ECO:0000313" key="2">
    <source>
        <dbReference type="EMBL" id="EXF96623.1"/>
    </source>
</evidence>
<dbReference type="EMBL" id="AFOY02000002">
    <property type="protein sequence ID" value="EXF96623.1"/>
    <property type="molecule type" value="Genomic_DNA"/>
</dbReference>
<evidence type="ECO:0000256" key="1">
    <source>
        <dbReference type="ARBA" id="ARBA00022857"/>
    </source>
</evidence>
<comment type="caution">
    <text evidence="2">The sequence shown here is derived from an EMBL/GenBank/DDBJ whole genome shotgun (WGS) entry which is preliminary data.</text>
</comment>
<dbReference type="Proteomes" id="UP000022611">
    <property type="component" value="Unassembled WGS sequence"/>
</dbReference>
<reference evidence="2 3" key="1">
    <citation type="journal article" date="2011" name="J. Bacteriol.">
        <title>Draft genome sequence of the polycyclic aromatic hydrocarbon-degrading, genetically engineered bioluminescent bioreporter Pseudomonas fluorescens HK44.</title>
        <authorList>
            <person name="Chauhan A."/>
            <person name="Layton A.C."/>
            <person name="Williams D.E."/>
            <person name="Smartt A.E."/>
            <person name="Ripp S."/>
            <person name="Karpinets T.V."/>
            <person name="Brown S.D."/>
            <person name="Sayler G.S."/>
        </authorList>
    </citation>
    <scope>NUCLEOTIDE SEQUENCE [LARGE SCALE GENOMIC DNA]</scope>
    <source>
        <strain evidence="2 3">HK44</strain>
    </source>
</reference>
<accession>A0A010T142</accession>
<dbReference type="InterPro" id="IPR011032">
    <property type="entry name" value="GroES-like_sf"/>
</dbReference>
<organism evidence="2 3">
    <name type="scientific">Pseudomonas fluorescens HK44</name>
    <dbReference type="NCBI Taxonomy" id="1042209"/>
    <lineage>
        <taxon>Bacteria</taxon>
        <taxon>Pseudomonadati</taxon>
        <taxon>Pseudomonadota</taxon>
        <taxon>Gammaproteobacteria</taxon>
        <taxon>Pseudomonadales</taxon>
        <taxon>Pseudomonadaceae</taxon>
        <taxon>Pseudomonas</taxon>
    </lineage>
</organism>
<dbReference type="InterPro" id="IPR051603">
    <property type="entry name" value="Zinc-ADH_QOR/CCCR"/>
</dbReference>
<proteinExistence type="predicted"/>